<feature type="chain" id="PRO_5046888068" description="Carboxypeptidase-like regulatory domain-containing protein" evidence="2">
    <location>
        <begin position="19"/>
        <end position="133"/>
    </location>
</feature>
<evidence type="ECO:0000256" key="2">
    <source>
        <dbReference type="SAM" id="SignalP"/>
    </source>
</evidence>
<feature type="signal peptide" evidence="2">
    <location>
        <begin position="1"/>
        <end position="18"/>
    </location>
</feature>
<protein>
    <recommendedName>
        <fullName evidence="5">Carboxypeptidase-like regulatory domain-containing protein</fullName>
    </recommendedName>
</protein>
<organism evidence="3 4">
    <name type="scientific">Muriicola marianensis</name>
    <dbReference type="NCBI Taxonomy" id="1324801"/>
    <lineage>
        <taxon>Bacteria</taxon>
        <taxon>Pseudomonadati</taxon>
        <taxon>Bacteroidota</taxon>
        <taxon>Flavobacteriia</taxon>
        <taxon>Flavobacteriales</taxon>
        <taxon>Flavobacteriaceae</taxon>
        <taxon>Muriicola</taxon>
    </lineage>
</organism>
<keyword evidence="2" id="KW-0732">Signal</keyword>
<accession>A0ABQ1QXL4</accession>
<reference evidence="4" key="1">
    <citation type="journal article" date="2019" name="Int. J. Syst. Evol. Microbiol.">
        <title>The Global Catalogue of Microorganisms (GCM) 10K type strain sequencing project: providing services to taxonomists for standard genome sequencing and annotation.</title>
        <authorList>
            <consortium name="The Broad Institute Genomics Platform"/>
            <consortium name="The Broad Institute Genome Sequencing Center for Infectious Disease"/>
            <person name="Wu L."/>
            <person name="Ma J."/>
        </authorList>
    </citation>
    <scope>NUCLEOTIDE SEQUENCE [LARGE SCALE GENOMIC DNA]</scope>
    <source>
        <strain evidence="4">CGMCC 1.12606</strain>
    </source>
</reference>
<keyword evidence="4" id="KW-1185">Reference proteome</keyword>
<dbReference type="InterPro" id="IPR013784">
    <property type="entry name" value="Carb-bd-like_fold"/>
</dbReference>
<sequence length="133" mass="14782">MKNFIWIFALLISTGIYAQEAGKLAGTIKDQEVFDEGVVFADVRLKDTEFKTQTNFRGNFELKDVTPGSYTLEVTYAGYETLEIPVEIKKGELTRVSSAMSAKSLSLEDLSAVMSETSERNNPTSGPKRTDKK</sequence>
<name>A0ABQ1QXL4_9FLAO</name>
<proteinExistence type="predicted"/>
<evidence type="ECO:0008006" key="5">
    <source>
        <dbReference type="Google" id="ProtNLM"/>
    </source>
</evidence>
<comment type="caution">
    <text evidence="3">The sequence shown here is derived from an EMBL/GenBank/DDBJ whole genome shotgun (WGS) entry which is preliminary data.</text>
</comment>
<gene>
    <name evidence="3" type="ORF">GCM10011361_14170</name>
</gene>
<evidence type="ECO:0000313" key="3">
    <source>
        <dbReference type="EMBL" id="GGD48563.1"/>
    </source>
</evidence>
<dbReference type="Pfam" id="PF13715">
    <property type="entry name" value="CarbopepD_reg_2"/>
    <property type="match status" value="1"/>
</dbReference>
<dbReference type="Proteomes" id="UP000625780">
    <property type="component" value="Unassembled WGS sequence"/>
</dbReference>
<feature type="region of interest" description="Disordered" evidence="1">
    <location>
        <begin position="111"/>
        <end position="133"/>
    </location>
</feature>
<feature type="compositionally biased region" description="Polar residues" evidence="1">
    <location>
        <begin position="114"/>
        <end position="127"/>
    </location>
</feature>
<dbReference type="Gene3D" id="2.60.40.1120">
    <property type="entry name" value="Carboxypeptidase-like, regulatory domain"/>
    <property type="match status" value="1"/>
</dbReference>
<dbReference type="EMBL" id="BMFH01000001">
    <property type="protein sequence ID" value="GGD48563.1"/>
    <property type="molecule type" value="Genomic_DNA"/>
</dbReference>
<dbReference type="RefSeq" id="WP_188369978.1">
    <property type="nucleotide sequence ID" value="NZ_BMFH01000001.1"/>
</dbReference>
<evidence type="ECO:0000256" key="1">
    <source>
        <dbReference type="SAM" id="MobiDB-lite"/>
    </source>
</evidence>
<evidence type="ECO:0000313" key="4">
    <source>
        <dbReference type="Proteomes" id="UP000625780"/>
    </source>
</evidence>
<dbReference type="SUPFAM" id="SSF49452">
    <property type="entry name" value="Starch-binding domain-like"/>
    <property type="match status" value="1"/>
</dbReference>